<dbReference type="InterPro" id="IPR001034">
    <property type="entry name" value="DeoR_HTH"/>
</dbReference>
<evidence type="ECO:0000313" key="4">
    <source>
        <dbReference type="EMBL" id="MXR52838.1"/>
    </source>
</evidence>
<dbReference type="RefSeq" id="WP_159764971.1">
    <property type="nucleotide sequence ID" value="NZ_WUUT01000006.1"/>
</dbReference>
<keyword evidence="5" id="KW-1185">Reference proteome</keyword>
<dbReference type="GO" id="GO:0003700">
    <property type="term" value="F:DNA-binding transcription factor activity"/>
    <property type="evidence" value="ECO:0007669"/>
    <property type="project" value="InterPro"/>
</dbReference>
<dbReference type="OrthoDB" id="285635at2157"/>
<evidence type="ECO:0000259" key="3">
    <source>
        <dbReference type="Pfam" id="PF08220"/>
    </source>
</evidence>
<reference evidence="4 5" key="1">
    <citation type="submission" date="2019-12" db="EMBL/GenBank/DDBJ databases">
        <title>Isolation and characterization of three novel carbon monoxide-oxidizing members of Halobacteria from salione crusts and soils.</title>
        <authorList>
            <person name="Myers M.R."/>
            <person name="King G.M."/>
        </authorList>
    </citation>
    <scope>NUCLEOTIDE SEQUENCE [LARGE SCALE GENOMIC DNA]</scope>
    <source>
        <strain evidence="4 5">WSH3</strain>
    </source>
</reference>
<gene>
    <name evidence="4" type="ORF">GRX03_14635</name>
</gene>
<dbReference type="AlphaFoldDB" id="A0A6B0T3I6"/>
<evidence type="ECO:0000256" key="2">
    <source>
        <dbReference type="ARBA" id="ARBA00023163"/>
    </source>
</evidence>
<evidence type="ECO:0000256" key="1">
    <source>
        <dbReference type="ARBA" id="ARBA00023015"/>
    </source>
</evidence>
<organism evidence="4 5">
    <name type="scientific">Halovenus carboxidivorans</name>
    <dbReference type="NCBI Taxonomy" id="2692199"/>
    <lineage>
        <taxon>Archaea</taxon>
        <taxon>Methanobacteriati</taxon>
        <taxon>Methanobacteriota</taxon>
        <taxon>Stenosarchaea group</taxon>
        <taxon>Halobacteria</taxon>
        <taxon>Halobacteriales</taxon>
        <taxon>Haloarculaceae</taxon>
        <taxon>Halovenus</taxon>
    </lineage>
</organism>
<feature type="domain" description="HTH deoR-type" evidence="3">
    <location>
        <begin position="8"/>
        <end position="54"/>
    </location>
</feature>
<keyword evidence="1" id="KW-0805">Transcription regulation</keyword>
<protein>
    <submittedName>
        <fullName evidence="4">HTH domain-containing protein</fullName>
    </submittedName>
</protein>
<accession>A0A6B0T3I6</accession>
<dbReference type="EMBL" id="WUUT01000006">
    <property type="protein sequence ID" value="MXR52838.1"/>
    <property type="molecule type" value="Genomic_DNA"/>
</dbReference>
<dbReference type="Gene3D" id="1.10.10.10">
    <property type="entry name" value="Winged helix-like DNA-binding domain superfamily/Winged helix DNA-binding domain"/>
    <property type="match status" value="1"/>
</dbReference>
<dbReference type="Pfam" id="PF08220">
    <property type="entry name" value="HTH_DeoR"/>
    <property type="match status" value="1"/>
</dbReference>
<evidence type="ECO:0000313" key="5">
    <source>
        <dbReference type="Proteomes" id="UP000466535"/>
    </source>
</evidence>
<dbReference type="SUPFAM" id="SSF46785">
    <property type="entry name" value="Winged helix' DNA-binding domain"/>
    <property type="match status" value="1"/>
</dbReference>
<dbReference type="InterPro" id="IPR036390">
    <property type="entry name" value="WH_DNA-bd_sf"/>
</dbReference>
<comment type="caution">
    <text evidence="4">The sequence shown here is derived from an EMBL/GenBank/DDBJ whole genome shotgun (WGS) entry which is preliminary data.</text>
</comment>
<dbReference type="Proteomes" id="UP000466535">
    <property type="component" value="Unassembled WGS sequence"/>
</dbReference>
<dbReference type="InterPro" id="IPR036388">
    <property type="entry name" value="WH-like_DNA-bd_sf"/>
</dbReference>
<keyword evidence="2" id="KW-0804">Transcription</keyword>
<name>A0A6B0T3I6_9EURY</name>
<sequence length="69" mass="7267">MTRELDAAIQSIIDDRGPITAPEIAASLDAHPMTVRRRCQGLQRAGRIQQHLGGGYVSAAQGGQPTAAD</sequence>
<proteinExistence type="predicted"/>